<gene>
    <name evidence="6" type="ORF">U9M48_033351</name>
</gene>
<accession>A0AAQ3UB51</accession>
<dbReference type="InterPro" id="IPR005818">
    <property type="entry name" value="Histone_H1/H5_H15"/>
</dbReference>
<feature type="region of interest" description="Disordered" evidence="4">
    <location>
        <begin position="126"/>
        <end position="194"/>
    </location>
</feature>
<evidence type="ECO:0000313" key="7">
    <source>
        <dbReference type="Proteomes" id="UP001341281"/>
    </source>
</evidence>
<evidence type="ECO:0000256" key="4">
    <source>
        <dbReference type="SAM" id="MobiDB-lite"/>
    </source>
</evidence>
<keyword evidence="3" id="KW-0539">Nucleus</keyword>
<dbReference type="AlphaFoldDB" id="A0AAQ3UB51"/>
<proteinExistence type="predicted"/>
<dbReference type="InterPro" id="IPR000637">
    <property type="entry name" value="HMGI/Y_DNA-bd_CS"/>
</dbReference>
<dbReference type="GO" id="GO:0045910">
    <property type="term" value="P:negative regulation of DNA recombination"/>
    <property type="evidence" value="ECO:0007669"/>
    <property type="project" value="TreeGrafter"/>
</dbReference>
<dbReference type="InterPro" id="IPR036388">
    <property type="entry name" value="WH-like_DNA-bd_sf"/>
</dbReference>
<dbReference type="SMART" id="SM00526">
    <property type="entry name" value="H15"/>
    <property type="match status" value="1"/>
</dbReference>
<dbReference type="SUPFAM" id="SSF46785">
    <property type="entry name" value="Winged helix' DNA-binding domain"/>
    <property type="match status" value="1"/>
</dbReference>
<dbReference type="Proteomes" id="UP001341281">
    <property type="component" value="Chromosome 07"/>
</dbReference>
<evidence type="ECO:0000256" key="3">
    <source>
        <dbReference type="ARBA" id="ARBA00023242"/>
    </source>
</evidence>
<organism evidence="6 7">
    <name type="scientific">Paspalum notatum var. saurae</name>
    <dbReference type="NCBI Taxonomy" id="547442"/>
    <lineage>
        <taxon>Eukaryota</taxon>
        <taxon>Viridiplantae</taxon>
        <taxon>Streptophyta</taxon>
        <taxon>Embryophyta</taxon>
        <taxon>Tracheophyta</taxon>
        <taxon>Spermatophyta</taxon>
        <taxon>Magnoliopsida</taxon>
        <taxon>Liliopsida</taxon>
        <taxon>Poales</taxon>
        <taxon>Poaceae</taxon>
        <taxon>PACMAD clade</taxon>
        <taxon>Panicoideae</taxon>
        <taxon>Andropogonodae</taxon>
        <taxon>Paspaleae</taxon>
        <taxon>Paspalinae</taxon>
        <taxon>Paspalum</taxon>
    </lineage>
</organism>
<dbReference type="Pfam" id="PF00538">
    <property type="entry name" value="Linker_histone"/>
    <property type="match status" value="1"/>
</dbReference>
<dbReference type="GO" id="GO:0006334">
    <property type="term" value="P:nucleosome assembly"/>
    <property type="evidence" value="ECO:0007669"/>
    <property type="project" value="InterPro"/>
</dbReference>
<dbReference type="PANTHER" id="PTHR11467">
    <property type="entry name" value="HISTONE H1"/>
    <property type="match status" value="1"/>
</dbReference>
<dbReference type="GO" id="GO:0003690">
    <property type="term" value="F:double-stranded DNA binding"/>
    <property type="evidence" value="ECO:0007669"/>
    <property type="project" value="TreeGrafter"/>
</dbReference>
<evidence type="ECO:0000256" key="1">
    <source>
        <dbReference type="ARBA" id="ARBA00004123"/>
    </source>
</evidence>
<evidence type="ECO:0000313" key="6">
    <source>
        <dbReference type="EMBL" id="WVZ86597.1"/>
    </source>
</evidence>
<feature type="domain" description="H15" evidence="5">
    <location>
        <begin position="45"/>
        <end position="116"/>
    </location>
</feature>
<feature type="region of interest" description="Disordered" evidence="4">
    <location>
        <begin position="1"/>
        <end position="46"/>
    </location>
</feature>
<dbReference type="PROSITE" id="PS51504">
    <property type="entry name" value="H15"/>
    <property type="match status" value="1"/>
</dbReference>
<feature type="region of interest" description="Disordered" evidence="4">
    <location>
        <begin position="425"/>
        <end position="446"/>
    </location>
</feature>
<dbReference type="PANTHER" id="PTHR11467:SF109">
    <property type="entry name" value="H15 DOMAIN-CONTAINING PROTEIN"/>
    <property type="match status" value="1"/>
</dbReference>
<dbReference type="GO" id="GO:0000786">
    <property type="term" value="C:nucleosome"/>
    <property type="evidence" value="ECO:0007669"/>
    <property type="project" value="InterPro"/>
</dbReference>
<dbReference type="PROSITE" id="PS00354">
    <property type="entry name" value="HMGI_Y"/>
    <property type="match status" value="1"/>
</dbReference>
<dbReference type="GO" id="GO:0030261">
    <property type="term" value="P:chromosome condensation"/>
    <property type="evidence" value="ECO:0007669"/>
    <property type="project" value="TreeGrafter"/>
</dbReference>
<feature type="compositionally biased region" description="Low complexity" evidence="4">
    <location>
        <begin position="428"/>
        <end position="442"/>
    </location>
</feature>
<feature type="region of interest" description="Disordered" evidence="4">
    <location>
        <begin position="250"/>
        <end position="299"/>
    </location>
</feature>
<evidence type="ECO:0000259" key="5">
    <source>
        <dbReference type="PROSITE" id="PS51504"/>
    </source>
</evidence>
<dbReference type="Gene3D" id="1.10.10.10">
    <property type="entry name" value="Winged helix-like DNA-binding domain superfamily/Winged helix DNA-binding domain"/>
    <property type="match status" value="1"/>
</dbReference>
<dbReference type="InterPro" id="IPR036390">
    <property type="entry name" value="WH_DNA-bd_sf"/>
</dbReference>
<dbReference type="GO" id="GO:0031492">
    <property type="term" value="F:nucleosomal DNA binding"/>
    <property type="evidence" value="ECO:0007669"/>
    <property type="project" value="TreeGrafter"/>
</dbReference>
<reference evidence="6 7" key="1">
    <citation type="submission" date="2024-02" db="EMBL/GenBank/DDBJ databases">
        <title>High-quality chromosome-scale genome assembly of Pensacola bahiagrass (Paspalum notatum Flugge var. saurae).</title>
        <authorList>
            <person name="Vega J.M."/>
            <person name="Podio M."/>
            <person name="Orjuela J."/>
            <person name="Siena L.A."/>
            <person name="Pessino S.C."/>
            <person name="Combes M.C."/>
            <person name="Mariac C."/>
            <person name="Albertini E."/>
            <person name="Pupilli F."/>
            <person name="Ortiz J.P.A."/>
            <person name="Leblanc O."/>
        </authorList>
    </citation>
    <scope>NUCLEOTIDE SEQUENCE [LARGE SCALE GENOMIC DNA]</scope>
    <source>
        <strain evidence="6">R1</strain>
        <tissue evidence="6">Leaf</tissue>
    </source>
</reference>
<dbReference type="GO" id="GO:0006355">
    <property type="term" value="P:regulation of DNA-templated transcription"/>
    <property type="evidence" value="ECO:0007669"/>
    <property type="project" value="InterPro"/>
</dbReference>
<comment type="subcellular location">
    <subcellularLocation>
        <location evidence="1">Nucleus</location>
    </subcellularLocation>
</comment>
<evidence type="ECO:0000256" key="2">
    <source>
        <dbReference type="ARBA" id="ARBA00023125"/>
    </source>
</evidence>
<feature type="compositionally biased region" description="Basic and acidic residues" evidence="4">
    <location>
        <begin position="283"/>
        <end position="299"/>
    </location>
</feature>
<protein>
    <recommendedName>
        <fullName evidence="5">H15 domain-containing protein</fullName>
    </recommendedName>
</protein>
<keyword evidence="7" id="KW-1185">Reference proteome</keyword>
<name>A0AAQ3UB51_PASNO</name>
<sequence length="533" mass="55619">MAAVVVVDAGQGTRQGKVADEEGQQTPPPPEPVATARRHRQPTPDHPPYCWMINEAIEAMGEDGGLEEDSISAFIRARYPGVPAAHDRLLRHYLAKHVAEGFFVCTAPGRYERVSEECLVDQAPARVGSPAAEAKRGRGRPRKDGSSSTSPANKKDDSMGRRSTTLGRRAAATADKHGSSSTHKRRRLSRGALPVAVDSVPTPLVAVADKKDGSQAASLKPICCVKRRASKRLVAAEDSVPTLPVAVADKKDGSQAASSTPKRRGRLRMATATDNSGGALVAGKEDSREVPYTTDKEHEPPRELALVIVGSGSATTSSAMDKACAEVTPTMPMDVGQPFELALVTTTNVPAPTPTMDKKDGRDAPSFNMALVPKDDGICATPTAPEPSSQACVVQALVAPDHGPVPVLVAGLEEAPSATNKHVLQPRKAGSAPAAGKKALSATTKARRRECKSSVVARSALTPVAGKKAAGLKVSFASPKLIPAIAGGCPASVPLKSQGRPRKLYPVTADEIPRDPACVLLALPSQPPPAANA</sequence>
<dbReference type="GO" id="GO:0005730">
    <property type="term" value="C:nucleolus"/>
    <property type="evidence" value="ECO:0007669"/>
    <property type="project" value="TreeGrafter"/>
</dbReference>
<dbReference type="EMBL" id="CP144751">
    <property type="protein sequence ID" value="WVZ86597.1"/>
    <property type="molecule type" value="Genomic_DNA"/>
</dbReference>
<keyword evidence="2" id="KW-0238">DNA-binding</keyword>